<dbReference type="EMBL" id="CP159289">
    <property type="protein sequence ID" value="XCH28014.1"/>
    <property type="molecule type" value="Genomic_DNA"/>
</dbReference>
<dbReference type="InterPro" id="IPR015942">
    <property type="entry name" value="Asp/Glu/hydantoin_racemase"/>
</dbReference>
<organism evidence="1">
    <name type="scientific">Dyadobacter sp. 676</name>
    <dbReference type="NCBI Taxonomy" id="3088362"/>
    <lineage>
        <taxon>Bacteria</taxon>
        <taxon>Pseudomonadati</taxon>
        <taxon>Bacteroidota</taxon>
        <taxon>Cytophagia</taxon>
        <taxon>Cytophagales</taxon>
        <taxon>Spirosomataceae</taxon>
        <taxon>Dyadobacter</taxon>
    </lineage>
</organism>
<dbReference type="Pfam" id="PF01177">
    <property type="entry name" value="Asp_Glu_race"/>
    <property type="match status" value="1"/>
</dbReference>
<dbReference type="RefSeq" id="WP_353723245.1">
    <property type="nucleotide sequence ID" value="NZ_CP159289.1"/>
</dbReference>
<reference evidence="1" key="1">
    <citation type="submission" date="2024-06" db="EMBL/GenBank/DDBJ databases">
        <title>Sequencing and assembly of the genome of Dyadobacter sp. strain 676, a symbiont of Cyamopsis tetragonoloba.</title>
        <authorList>
            <person name="Guro P."/>
            <person name="Sazanova A."/>
            <person name="Kuznetsova I."/>
            <person name="Belimov A."/>
            <person name="Safronova V."/>
        </authorList>
    </citation>
    <scope>NUCLEOTIDE SEQUENCE</scope>
    <source>
        <strain evidence="1">676</strain>
    </source>
</reference>
<accession>A0AAU8FVL3</accession>
<evidence type="ECO:0000313" key="1">
    <source>
        <dbReference type="EMBL" id="XCH28014.1"/>
    </source>
</evidence>
<name>A0AAU8FVL3_9BACT</name>
<dbReference type="GO" id="GO:0047661">
    <property type="term" value="F:amino-acid racemase activity"/>
    <property type="evidence" value="ECO:0007669"/>
    <property type="project" value="InterPro"/>
</dbReference>
<gene>
    <name evidence="1" type="ORF">ABV298_24570</name>
</gene>
<proteinExistence type="predicted"/>
<dbReference type="SUPFAM" id="SSF53681">
    <property type="entry name" value="Aspartate/glutamate racemase"/>
    <property type="match status" value="1"/>
</dbReference>
<dbReference type="AlphaFoldDB" id="A0AAU8FVL3"/>
<protein>
    <submittedName>
        <fullName evidence="1">Aspartate/glutamate racemase family protein</fullName>
    </submittedName>
</protein>
<sequence length="96" mass="10508">MIACNTVHKVADYIQSQISIPLLHIADLCAGSITGLGIQTVGLLGTRHTTEGNFSKVGLKSILPSRPSSLMKRNVNISMLSLRTNFVKGYFFQKQM</sequence>
<dbReference type="InterPro" id="IPR001920">
    <property type="entry name" value="Asp/Glu_race"/>
</dbReference>
<dbReference type="Gene3D" id="3.40.50.1860">
    <property type="match status" value="1"/>
</dbReference>